<dbReference type="Proteomes" id="UP000569732">
    <property type="component" value="Unassembled WGS sequence"/>
</dbReference>
<evidence type="ECO:0000256" key="1">
    <source>
        <dbReference type="ARBA" id="ARBA00010333"/>
    </source>
</evidence>
<keyword evidence="2" id="KW-0732">Signal</keyword>
<dbReference type="AlphaFoldDB" id="A0A853I5A6"/>
<comment type="similarity">
    <text evidence="1">Belongs to the bacterial solute-binding protein 3 family.</text>
</comment>
<comment type="caution">
    <text evidence="4">The sequence shown here is derived from an EMBL/GenBank/DDBJ whole genome shotgun (WGS) entry which is preliminary data.</text>
</comment>
<name>A0A853I5A6_9GAMM</name>
<feature type="domain" description="Solute-binding protein family 3/N-terminal" evidence="3">
    <location>
        <begin position="28"/>
        <end position="246"/>
    </location>
</feature>
<dbReference type="InterPro" id="IPR001638">
    <property type="entry name" value="Solute-binding_3/MltF_N"/>
</dbReference>
<dbReference type="RefSeq" id="WP_180570527.1">
    <property type="nucleotide sequence ID" value="NZ_JACCKB010000044.1"/>
</dbReference>
<evidence type="ECO:0000313" key="4">
    <source>
        <dbReference type="EMBL" id="NYZ68523.1"/>
    </source>
</evidence>
<gene>
    <name evidence="4" type="ORF">H0A36_21140</name>
</gene>
<reference evidence="4 5" key="1">
    <citation type="submission" date="2020-07" db="EMBL/GenBank/DDBJ databases">
        <title>Endozoicomonas sp. nov., isolated from sediment.</title>
        <authorList>
            <person name="Gu T."/>
        </authorList>
    </citation>
    <scope>NUCLEOTIDE SEQUENCE [LARGE SCALE GENOMIC DNA]</scope>
    <source>
        <strain evidence="4 5">SM1973</strain>
    </source>
</reference>
<sequence>MRWLINLLLVTTTSVLADINDEKVIKIVTGEYPPWISKSLKHGGFAQHMTSEVFKLAGYDVRYFYYPWARTFKEAQTDKYHATMVWYYSSERERLFYHSDSLYTEEVVFFHLKTTAFSGWQSLDDIGSFRIGATRGYTYTPEFWDAHKNNRLNIIVNSNDVINFNMLIKKRIDLFLSATVAGYSLLLKEFSKEQVEKITFHPRPYFTNTNHLLFFKKRHDSKKLLNIFNDGLRRLKKKGVYGKYYDMLLEGYYTSPE</sequence>
<protein>
    <submittedName>
        <fullName evidence="4">Transporter substrate-binding domain-containing protein</fullName>
    </submittedName>
</protein>
<keyword evidence="5" id="KW-1185">Reference proteome</keyword>
<dbReference type="SUPFAM" id="SSF53850">
    <property type="entry name" value="Periplasmic binding protein-like II"/>
    <property type="match status" value="1"/>
</dbReference>
<dbReference type="Gene3D" id="3.40.190.10">
    <property type="entry name" value="Periplasmic binding protein-like II"/>
    <property type="match status" value="2"/>
</dbReference>
<proteinExistence type="inferred from homology"/>
<dbReference type="Pfam" id="PF00497">
    <property type="entry name" value="SBP_bac_3"/>
    <property type="match status" value="1"/>
</dbReference>
<dbReference type="PANTHER" id="PTHR35936">
    <property type="entry name" value="MEMBRANE-BOUND LYTIC MUREIN TRANSGLYCOSYLASE F"/>
    <property type="match status" value="1"/>
</dbReference>
<dbReference type="EMBL" id="JACCKB010000044">
    <property type="protein sequence ID" value="NYZ68523.1"/>
    <property type="molecule type" value="Genomic_DNA"/>
</dbReference>
<organism evidence="4 5">
    <name type="scientific">Spartinivicinus marinus</name>
    <dbReference type="NCBI Taxonomy" id="2994442"/>
    <lineage>
        <taxon>Bacteria</taxon>
        <taxon>Pseudomonadati</taxon>
        <taxon>Pseudomonadota</taxon>
        <taxon>Gammaproteobacteria</taxon>
        <taxon>Oceanospirillales</taxon>
        <taxon>Zooshikellaceae</taxon>
        <taxon>Spartinivicinus</taxon>
    </lineage>
</organism>
<dbReference type="PANTHER" id="PTHR35936:SF25">
    <property type="entry name" value="ABC TRANSPORTER SUBSTRATE-BINDING PROTEIN"/>
    <property type="match status" value="1"/>
</dbReference>
<evidence type="ECO:0000259" key="3">
    <source>
        <dbReference type="Pfam" id="PF00497"/>
    </source>
</evidence>
<accession>A0A853I5A6</accession>
<evidence type="ECO:0000313" key="5">
    <source>
        <dbReference type="Proteomes" id="UP000569732"/>
    </source>
</evidence>
<evidence type="ECO:0000256" key="2">
    <source>
        <dbReference type="ARBA" id="ARBA00022729"/>
    </source>
</evidence>